<dbReference type="EMBL" id="CABVIC010000005">
    <property type="protein sequence ID" value="VVP30764.1"/>
    <property type="molecule type" value="Genomic_DNA"/>
</dbReference>
<dbReference type="AlphaFoldDB" id="A0A5E7N0S5"/>
<evidence type="ECO:0000313" key="2">
    <source>
        <dbReference type="EMBL" id="VVP30764.1"/>
    </source>
</evidence>
<dbReference type="RefSeq" id="WP_150637944.1">
    <property type="nucleotide sequence ID" value="NZ_CABVIC010000005.1"/>
</dbReference>
<reference evidence="2 3" key="1">
    <citation type="submission" date="2019-09" db="EMBL/GenBank/DDBJ databases">
        <authorList>
            <person name="Chandra G."/>
            <person name="Truman W A."/>
        </authorList>
    </citation>
    <scope>NUCLEOTIDE SEQUENCE [LARGE SCALE GENOMIC DNA]</scope>
    <source>
        <strain evidence="2">PS847</strain>
    </source>
</reference>
<name>A0A5E7N0S5_PSEFL</name>
<proteinExistence type="predicted"/>
<dbReference type="Proteomes" id="UP000326067">
    <property type="component" value="Unassembled WGS sequence"/>
</dbReference>
<protein>
    <recommendedName>
        <fullName evidence="4">Lipopolysaccharide biosynthesis protein</fullName>
    </recommendedName>
</protein>
<feature type="region of interest" description="Disordered" evidence="1">
    <location>
        <begin position="1"/>
        <end position="22"/>
    </location>
</feature>
<evidence type="ECO:0000256" key="1">
    <source>
        <dbReference type="SAM" id="MobiDB-lite"/>
    </source>
</evidence>
<organism evidence="2 3">
    <name type="scientific">Pseudomonas fluorescens</name>
    <dbReference type="NCBI Taxonomy" id="294"/>
    <lineage>
        <taxon>Bacteria</taxon>
        <taxon>Pseudomonadati</taxon>
        <taxon>Pseudomonadota</taxon>
        <taxon>Gammaproteobacteria</taxon>
        <taxon>Pseudomonadales</taxon>
        <taxon>Pseudomonadaceae</taxon>
        <taxon>Pseudomonas</taxon>
    </lineage>
</organism>
<accession>A0A5E7N0S5</accession>
<evidence type="ECO:0000313" key="3">
    <source>
        <dbReference type="Proteomes" id="UP000326067"/>
    </source>
</evidence>
<gene>
    <name evidence="2" type="ORF">PS847_04326</name>
</gene>
<dbReference type="Gene3D" id="3.90.1480.10">
    <property type="entry name" value="Alpha-2,3-sialyltransferase"/>
    <property type="match status" value="1"/>
</dbReference>
<evidence type="ECO:0008006" key="4">
    <source>
        <dbReference type="Google" id="ProtNLM"/>
    </source>
</evidence>
<sequence length="272" mass="30044">MTWTKRPSMNSTSETPNGSARSQIRDFSDCRNIAQGAVFIIASGNSAKGFPIEQFADIPMITVNGAISMFMGTGIKPFFYACTDTSFSLQQPELFAYAMRTSQRVAVWANQAQELIVEPTGDLYLLKKAPKPTLTEWLLRNNQDLVRNRAVWGSRNRSIGFSKNLAHGFFDARTVLYLALQLAYHAGFSKVILVGADMNQSAGRFYETDGSSISPCGLDQHFHSRILPSLKLMSDKVVGKEFAVYNLSPSSRIPSSVIPVTTLDKVKAIIQT</sequence>